<sequence length="126" mass="13679">MTARLSRSLPQVNRRVFAGLPFRAVPRVANASARAGLVAHRITWKLAPWTQANIARYSHTDSGSSAKPNASIFDVTPYRGSSYHGETLDEPGPTSWYGPTCLCVAVTSLTKSVATLIEPQAILHFI</sequence>
<evidence type="ECO:0000313" key="2">
    <source>
        <dbReference type="Proteomes" id="UP001219568"/>
    </source>
</evidence>
<comment type="caution">
    <text evidence="1">The sequence shown here is derived from an EMBL/GenBank/DDBJ whole genome shotgun (WGS) entry which is preliminary data.</text>
</comment>
<evidence type="ECO:0000313" key="1">
    <source>
        <dbReference type="EMBL" id="KAJ6052511.1"/>
    </source>
</evidence>
<organism evidence="1 2">
    <name type="scientific">Penicillium canescens</name>
    <dbReference type="NCBI Taxonomy" id="5083"/>
    <lineage>
        <taxon>Eukaryota</taxon>
        <taxon>Fungi</taxon>
        <taxon>Dikarya</taxon>
        <taxon>Ascomycota</taxon>
        <taxon>Pezizomycotina</taxon>
        <taxon>Eurotiomycetes</taxon>
        <taxon>Eurotiomycetidae</taxon>
        <taxon>Eurotiales</taxon>
        <taxon>Aspergillaceae</taxon>
        <taxon>Penicillium</taxon>
    </lineage>
</organism>
<protein>
    <submittedName>
        <fullName evidence="1">Uncharacterized protein</fullName>
    </submittedName>
</protein>
<proteinExistence type="predicted"/>
<reference evidence="1" key="2">
    <citation type="submission" date="2023-01" db="EMBL/GenBank/DDBJ databases">
        <authorList>
            <person name="Petersen C."/>
        </authorList>
    </citation>
    <scope>NUCLEOTIDE SEQUENCE</scope>
    <source>
        <strain evidence="1">IBT 15450</strain>
    </source>
</reference>
<dbReference type="AlphaFoldDB" id="A0AAD6NDC0"/>
<keyword evidence="2" id="KW-1185">Reference proteome</keyword>
<name>A0AAD6NDC0_PENCN</name>
<dbReference type="Proteomes" id="UP001219568">
    <property type="component" value="Unassembled WGS sequence"/>
</dbReference>
<gene>
    <name evidence="1" type="ORF">N7460_003045</name>
</gene>
<reference evidence="1" key="1">
    <citation type="journal article" date="2023" name="IMA Fungus">
        <title>Comparative genomic study of the Penicillium genus elucidates a diverse pangenome and 15 lateral gene transfer events.</title>
        <authorList>
            <person name="Petersen C."/>
            <person name="Sorensen T."/>
            <person name="Nielsen M.R."/>
            <person name="Sondergaard T.E."/>
            <person name="Sorensen J.L."/>
            <person name="Fitzpatrick D.A."/>
            <person name="Frisvad J.C."/>
            <person name="Nielsen K.L."/>
        </authorList>
    </citation>
    <scope>NUCLEOTIDE SEQUENCE</scope>
    <source>
        <strain evidence="1">IBT 15450</strain>
    </source>
</reference>
<accession>A0AAD6NDC0</accession>
<dbReference type="EMBL" id="JAQJZL010000002">
    <property type="protein sequence ID" value="KAJ6052511.1"/>
    <property type="molecule type" value="Genomic_DNA"/>
</dbReference>